<dbReference type="GO" id="GO:0005739">
    <property type="term" value="C:mitochondrion"/>
    <property type="evidence" value="ECO:0007669"/>
    <property type="project" value="EnsemblFungi"/>
</dbReference>
<comment type="catalytic activity">
    <reaction evidence="9">
        <text>tRNA(Gln) + L-glutamine + ATP = L-glutaminyl-tRNA(Gln) + AMP + diphosphate</text>
        <dbReference type="Rhea" id="RHEA:20121"/>
        <dbReference type="Rhea" id="RHEA-COMP:9662"/>
        <dbReference type="Rhea" id="RHEA-COMP:9681"/>
        <dbReference type="ChEBI" id="CHEBI:30616"/>
        <dbReference type="ChEBI" id="CHEBI:33019"/>
        <dbReference type="ChEBI" id="CHEBI:58359"/>
        <dbReference type="ChEBI" id="CHEBI:78442"/>
        <dbReference type="ChEBI" id="CHEBI:78521"/>
        <dbReference type="ChEBI" id="CHEBI:456215"/>
        <dbReference type="EC" id="6.1.1.18"/>
    </reaction>
</comment>
<dbReference type="InterPro" id="IPR014729">
    <property type="entry name" value="Rossmann-like_a/b/a_fold"/>
</dbReference>
<dbReference type="GO" id="GO:0005524">
    <property type="term" value="F:ATP binding"/>
    <property type="evidence" value="ECO:0007669"/>
    <property type="project" value="UniProtKB-KW"/>
</dbReference>
<name>A0A1X2HVR9_SYNRA</name>
<dbReference type="InParanoid" id="A0A1X2HVR9"/>
<dbReference type="InterPro" id="IPR050132">
    <property type="entry name" value="Gln/Glu-tRNA_Ligase"/>
</dbReference>
<dbReference type="EMBL" id="MCGN01000001">
    <property type="protein sequence ID" value="ORZ03702.1"/>
    <property type="molecule type" value="Genomic_DNA"/>
</dbReference>
<dbReference type="Pfam" id="PF04557">
    <property type="entry name" value="tRNA_synt_1c_R2"/>
    <property type="match status" value="1"/>
</dbReference>
<feature type="domain" description="tRNA synthetases class I (E and Q) anti-codon binding" evidence="16">
    <location>
        <begin position="672"/>
        <end position="762"/>
    </location>
</feature>
<keyword evidence="18" id="KW-1185">Reference proteome</keyword>
<dbReference type="InterPro" id="IPR020058">
    <property type="entry name" value="Glu/Gln-tRNA-synth_Ib_cat-dom"/>
</dbReference>
<dbReference type="InterPro" id="IPR020056">
    <property type="entry name" value="Rbsml_bL25/Gln-tRNA_synth_N"/>
</dbReference>
<keyword evidence="7 10" id="KW-0030">Aminoacyl-tRNA synthetase</keyword>
<dbReference type="FunFam" id="2.40.240.10:FF:000007">
    <property type="entry name" value="Glutamine--tRNA ligase"/>
    <property type="match status" value="1"/>
</dbReference>
<dbReference type="OMA" id="TWCIYPM"/>
<feature type="domain" description="Glutamyl/glutaminyl-tRNA synthetase class Ib catalytic" evidence="12">
    <location>
        <begin position="247"/>
        <end position="546"/>
    </location>
</feature>
<evidence type="ECO:0000259" key="15">
    <source>
        <dbReference type="Pfam" id="PF04558"/>
    </source>
</evidence>
<dbReference type="InterPro" id="IPR042559">
    <property type="entry name" value="Gln-tRNA-synth_Ib_RNA-bd_N_2"/>
</dbReference>
<keyword evidence="3 10" id="KW-0436">Ligase</keyword>
<accession>A0A1X2HVR9</accession>
<comment type="similarity">
    <text evidence="1 10">Belongs to the class-I aminoacyl-tRNA synthetase family.</text>
</comment>
<dbReference type="InterPro" id="IPR007639">
    <property type="entry name" value="Gln-tRNA-synth_Ib_RNA-bd_N"/>
</dbReference>
<evidence type="ECO:0000256" key="8">
    <source>
        <dbReference type="ARBA" id="ARBA00030466"/>
    </source>
</evidence>
<dbReference type="GO" id="GO:0006425">
    <property type="term" value="P:glutaminyl-tRNA aminoacylation"/>
    <property type="evidence" value="ECO:0007669"/>
    <property type="project" value="EnsemblFungi"/>
</dbReference>
<proteinExistence type="inferred from homology"/>
<evidence type="ECO:0000256" key="11">
    <source>
        <dbReference type="SAM" id="MobiDB-lite"/>
    </source>
</evidence>
<feature type="domain" description="Glutamyl/glutaminyl-tRNA synthetase class Ib anti-codon binding" evidence="13">
    <location>
        <begin position="560"/>
        <end position="660"/>
    </location>
</feature>
<dbReference type="Gene3D" id="3.40.50.620">
    <property type="entry name" value="HUPs"/>
    <property type="match status" value="1"/>
</dbReference>
<evidence type="ECO:0000256" key="9">
    <source>
        <dbReference type="ARBA" id="ARBA00048270"/>
    </source>
</evidence>
<evidence type="ECO:0000256" key="10">
    <source>
        <dbReference type="RuleBase" id="RU363037"/>
    </source>
</evidence>
<dbReference type="CDD" id="cd00807">
    <property type="entry name" value="GlnRS_core"/>
    <property type="match status" value="1"/>
</dbReference>
<dbReference type="GO" id="GO:1990825">
    <property type="term" value="F:sequence-specific mRNA binding"/>
    <property type="evidence" value="ECO:0007669"/>
    <property type="project" value="EnsemblFungi"/>
</dbReference>
<dbReference type="PROSITE" id="PS00178">
    <property type="entry name" value="AA_TRNA_LIGASE_I"/>
    <property type="match status" value="1"/>
</dbReference>
<dbReference type="GO" id="GO:0005829">
    <property type="term" value="C:cytosol"/>
    <property type="evidence" value="ECO:0007669"/>
    <property type="project" value="EnsemblFungi"/>
</dbReference>
<dbReference type="PANTHER" id="PTHR43097">
    <property type="entry name" value="GLUTAMINE-TRNA LIGASE"/>
    <property type="match status" value="1"/>
</dbReference>
<evidence type="ECO:0000256" key="2">
    <source>
        <dbReference type="ARBA" id="ARBA00012836"/>
    </source>
</evidence>
<dbReference type="NCBIfam" id="TIGR00440">
    <property type="entry name" value="glnS"/>
    <property type="match status" value="1"/>
</dbReference>
<organism evidence="17 18">
    <name type="scientific">Syncephalastrum racemosum</name>
    <name type="common">Filamentous fungus</name>
    <dbReference type="NCBI Taxonomy" id="13706"/>
    <lineage>
        <taxon>Eukaryota</taxon>
        <taxon>Fungi</taxon>
        <taxon>Fungi incertae sedis</taxon>
        <taxon>Mucoromycota</taxon>
        <taxon>Mucoromycotina</taxon>
        <taxon>Mucoromycetes</taxon>
        <taxon>Mucorales</taxon>
        <taxon>Syncephalastraceae</taxon>
        <taxon>Syncephalastrum</taxon>
    </lineage>
</organism>
<evidence type="ECO:0000259" key="16">
    <source>
        <dbReference type="Pfam" id="PF20974"/>
    </source>
</evidence>
<dbReference type="InterPro" id="IPR049437">
    <property type="entry name" value="tRNA-synt_1c_C2"/>
</dbReference>
<dbReference type="EC" id="6.1.1.18" evidence="2"/>
<dbReference type="FunCoup" id="A0A1X2HVR9">
    <property type="interactions" value="997"/>
</dbReference>
<dbReference type="InterPro" id="IPR001412">
    <property type="entry name" value="aa-tRNA-synth_I_CS"/>
</dbReference>
<dbReference type="InterPro" id="IPR000924">
    <property type="entry name" value="Glu/Gln-tRNA-synth"/>
</dbReference>
<dbReference type="InterPro" id="IPR011035">
    <property type="entry name" value="Ribosomal_bL25/Gln-tRNA_synth"/>
</dbReference>
<dbReference type="InterPro" id="IPR020059">
    <property type="entry name" value="Glu/Gln-tRNA-synth_Ib_codon-bd"/>
</dbReference>
<dbReference type="InterPro" id="IPR042558">
    <property type="entry name" value="Gln-tRNA-synth_Ib_RNA-bd_N_1"/>
</dbReference>
<dbReference type="Proteomes" id="UP000242180">
    <property type="component" value="Unassembled WGS sequence"/>
</dbReference>
<dbReference type="PRINTS" id="PR00987">
    <property type="entry name" value="TRNASYNTHGLU"/>
</dbReference>
<dbReference type="FunFam" id="1.10.8.1290:FF:000002">
    <property type="entry name" value="Glutamine--tRNA ligase cytoplasmic"/>
    <property type="match status" value="1"/>
</dbReference>
<evidence type="ECO:0000259" key="12">
    <source>
        <dbReference type="Pfam" id="PF00749"/>
    </source>
</evidence>
<dbReference type="FunFam" id="3.40.50.620:FF:000037">
    <property type="entry name" value="Glutamine--tRNA ligase cytoplasmic"/>
    <property type="match status" value="1"/>
</dbReference>
<evidence type="ECO:0000256" key="4">
    <source>
        <dbReference type="ARBA" id="ARBA00022741"/>
    </source>
</evidence>
<evidence type="ECO:0000256" key="6">
    <source>
        <dbReference type="ARBA" id="ARBA00022917"/>
    </source>
</evidence>
<evidence type="ECO:0000259" key="14">
    <source>
        <dbReference type="Pfam" id="PF04557"/>
    </source>
</evidence>
<dbReference type="SUPFAM" id="SSF50715">
    <property type="entry name" value="Ribosomal protein L25-like"/>
    <property type="match status" value="1"/>
</dbReference>
<dbReference type="FunFam" id="1.10.10.2420:FF:000001">
    <property type="entry name" value="Glutamine--tRNA ligase cytoplasmic"/>
    <property type="match status" value="1"/>
</dbReference>
<dbReference type="Gene3D" id="1.10.10.2420">
    <property type="match status" value="1"/>
</dbReference>
<evidence type="ECO:0000313" key="17">
    <source>
        <dbReference type="EMBL" id="ORZ03702.1"/>
    </source>
</evidence>
<evidence type="ECO:0000256" key="5">
    <source>
        <dbReference type="ARBA" id="ARBA00022840"/>
    </source>
</evidence>
<evidence type="ECO:0000256" key="7">
    <source>
        <dbReference type="ARBA" id="ARBA00023146"/>
    </source>
</evidence>
<keyword evidence="5 10" id="KW-0067">ATP-binding</keyword>
<dbReference type="Pfam" id="PF20974">
    <property type="entry name" value="tRNA-synt_1c_C2"/>
    <property type="match status" value="1"/>
</dbReference>
<dbReference type="Gene3D" id="1.10.8.1290">
    <property type="entry name" value="Glutaminyl-tRNA synthetase, non-specific RNA binding region part 1, domain 1"/>
    <property type="match status" value="1"/>
</dbReference>
<dbReference type="InterPro" id="IPR004514">
    <property type="entry name" value="Gln-tRNA-synth"/>
</dbReference>
<dbReference type="PANTHER" id="PTHR43097:SF4">
    <property type="entry name" value="GLUTAMINE--TRNA LIGASE"/>
    <property type="match status" value="1"/>
</dbReference>
<feature type="compositionally biased region" description="Basic and acidic residues" evidence="11">
    <location>
        <begin position="178"/>
        <end position="204"/>
    </location>
</feature>
<evidence type="ECO:0000256" key="3">
    <source>
        <dbReference type="ARBA" id="ARBA00022598"/>
    </source>
</evidence>
<dbReference type="OrthoDB" id="10250478at2759"/>
<evidence type="ECO:0000256" key="1">
    <source>
        <dbReference type="ARBA" id="ARBA00005594"/>
    </source>
</evidence>
<dbReference type="STRING" id="13706.A0A1X2HVR9"/>
<dbReference type="GO" id="GO:0004819">
    <property type="term" value="F:glutamine-tRNA ligase activity"/>
    <property type="evidence" value="ECO:0007669"/>
    <property type="project" value="UniProtKB-EC"/>
</dbReference>
<dbReference type="InterPro" id="IPR007638">
    <property type="entry name" value="Gln-tRNA-synth_Ib_RNA-bd_2"/>
</dbReference>
<keyword evidence="6 10" id="KW-0648">Protein biosynthesis</keyword>
<feature type="region of interest" description="Disordered" evidence="11">
    <location>
        <begin position="176"/>
        <end position="204"/>
    </location>
</feature>
<comment type="caution">
    <text evidence="17">The sequence shown here is derived from an EMBL/GenBank/DDBJ whole genome shotgun (WGS) entry which is preliminary data.</text>
</comment>
<evidence type="ECO:0000259" key="13">
    <source>
        <dbReference type="Pfam" id="PF03950"/>
    </source>
</evidence>
<dbReference type="Pfam" id="PF04558">
    <property type="entry name" value="tRNA_synt_1c_R1"/>
    <property type="match status" value="1"/>
</dbReference>
<dbReference type="SUPFAM" id="SSF52374">
    <property type="entry name" value="Nucleotidylyl transferase"/>
    <property type="match status" value="1"/>
</dbReference>
<keyword evidence="4 10" id="KW-0547">Nucleotide-binding</keyword>
<feature type="domain" description="Glutaminyl-tRNA synthetase class Ib non-specific RNA-binding" evidence="14">
    <location>
        <begin position="164"/>
        <end position="240"/>
    </location>
</feature>
<dbReference type="Pfam" id="PF00749">
    <property type="entry name" value="tRNA-synt_1c"/>
    <property type="match status" value="1"/>
</dbReference>
<feature type="domain" description="Glutaminyl-tRNA synthetase class Ib non-specific RNA-binding" evidence="15">
    <location>
        <begin position="2"/>
        <end position="160"/>
    </location>
</feature>
<gene>
    <name evidence="17" type="ORF">BCR43DRAFT_467417</name>
</gene>
<protein>
    <recommendedName>
        <fullName evidence="2">glutamine--tRNA ligase</fullName>
        <ecNumber evidence="2">6.1.1.18</ecNumber>
    </recommendedName>
    <alternativeName>
        <fullName evidence="8">Glutaminyl-tRNA synthetase</fullName>
    </alternativeName>
</protein>
<reference evidence="17 18" key="1">
    <citation type="submission" date="2016-07" db="EMBL/GenBank/DDBJ databases">
        <title>Pervasive Adenine N6-methylation of Active Genes in Fungi.</title>
        <authorList>
            <consortium name="DOE Joint Genome Institute"/>
            <person name="Mondo S.J."/>
            <person name="Dannebaum R.O."/>
            <person name="Kuo R.C."/>
            <person name="Labutti K."/>
            <person name="Haridas S."/>
            <person name="Kuo A."/>
            <person name="Salamov A."/>
            <person name="Ahrendt S.R."/>
            <person name="Lipzen A."/>
            <person name="Sullivan W."/>
            <person name="Andreopoulos W.B."/>
            <person name="Clum A."/>
            <person name="Lindquist E."/>
            <person name="Daum C."/>
            <person name="Ramamoorthy G.K."/>
            <person name="Gryganskyi A."/>
            <person name="Culley D."/>
            <person name="Magnuson J.K."/>
            <person name="James T.Y."/>
            <person name="O'Malley M.A."/>
            <person name="Stajich J.E."/>
            <person name="Spatafora J.W."/>
            <person name="Visel A."/>
            <person name="Grigoriev I.V."/>
        </authorList>
    </citation>
    <scope>NUCLEOTIDE SEQUENCE [LARGE SCALE GENOMIC DNA]</scope>
    <source>
        <strain evidence="17 18">NRRL 2496</strain>
    </source>
</reference>
<dbReference type="Pfam" id="PF03950">
    <property type="entry name" value="tRNA-synt_1c_C"/>
    <property type="match status" value="1"/>
</dbReference>
<evidence type="ECO:0000313" key="18">
    <source>
        <dbReference type="Proteomes" id="UP000242180"/>
    </source>
</evidence>
<dbReference type="AlphaFoldDB" id="A0A1X2HVR9"/>
<sequence>MEALIPVFTKIGLSEQKAKDTAKNKKLAPTLEAVIDEANVRDAGCSKEEGNLLYHLASTITKDATQHRIYLVRRIMNGDLKTADQVTAGIKFVEDCPQPINDAAFDEAAGVGVVVTPEQIKEAIAHYINANKDNIVNNRYRTLGPALATTRKIPELRWAEGTAVKNELEAQYLALLGPKDERDAPQKKKKEKKEPAKKAPAEKVEEKEVNLSNMFFEGDLARLHKPGGNKQIKPELMEEHLKATGGKVVTRFPPEPNGFLHIGHAKAINVNFGYGKAHNGITYLRYDDTNPEAEEEKYFVSILETIEWLGFTPYKVTYSSDYFQQLYELAIKLIKKGLAYTCQCTGEEIHAHRGGDNGGARTACVHRERPIEETLEQFQKMKEGRYKEGEITLRMKQDLENGNPQFWDLIAYRVLYTPHHRTGSDWCIYPTYDFTHCLVDSFENITHSLCTTEFRQSRESYYWLVDAVEVYKPVQWEYGRLNVTGTIMSKRKILKMVNNNYVSGWDDPRLYTLVGIRRRGVPPGAINQFVLELGVTTAKSTIDVSRFDNKTRDFLDKTVPRTMVVMEPIKVTLENVADDFVEWLTVPNMPRNAEMGEYKVPFTKTLYIDASDFREQDSKDYYRLAPGKSVGLLQVKRPIRCVDVKKDSSGKITEIVCRYENEGEFKKPKTYIHWVADAPQFNSPVKLDEVRLYEALFKHSNPDSVEGGFLNDINENSLRIVHGALANVGIYSQMADWAKTTGGKDKESMRWQFVRTGYFCLDKDTEIDVAKLTTPGQEKDACKRLVVNRTVTLKEDVGKA</sequence>
<dbReference type="Gene3D" id="2.40.240.10">
    <property type="entry name" value="Ribosomal Protein L25, Chain P"/>
    <property type="match status" value="2"/>
</dbReference>